<comment type="subunit">
    <text evidence="8">Microtubule inner protein component of sperm flagellar doublet microtubules.</text>
</comment>
<dbReference type="Pfam" id="PF22595">
    <property type="entry name" value="CFAP107"/>
    <property type="match status" value="1"/>
</dbReference>
<comment type="subcellular location">
    <subcellularLocation>
        <location evidence="1">Cytoplasm</location>
        <location evidence="1">Cytoskeleton</location>
        <location evidence="1">Flagellum axoneme</location>
    </subcellularLocation>
</comment>
<dbReference type="InterPro" id="IPR037662">
    <property type="entry name" value="CFAP68/107"/>
</dbReference>
<feature type="compositionally biased region" description="Basic and acidic residues" evidence="9">
    <location>
        <begin position="46"/>
        <end position="61"/>
    </location>
</feature>
<keyword evidence="5" id="KW-0206">Cytoskeleton</keyword>
<dbReference type="KEGG" id="bspl:114855339"/>
<evidence type="ECO:0000256" key="5">
    <source>
        <dbReference type="ARBA" id="ARBA00023212"/>
    </source>
</evidence>
<keyword evidence="2" id="KW-0963">Cytoplasm</keyword>
<feature type="region of interest" description="Disordered" evidence="9">
    <location>
        <begin position="96"/>
        <end position="206"/>
    </location>
</feature>
<dbReference type="AlphaFoldDB" id="A0A6P7MHL8"/>
<evidence type="ECO:0000256" key="9">
    <source>
        <dbReference type="SAM" id="MobiDB-lite"/>
    </source>
</evidence>
<dbReference type="InterPro" id="IPR054709">
    <property type="entry name" value="CFAP107"/>
</dbReference>
<organism evidence="10 11">
    <name type="scientific">Betta splendens</name>
    <name type="common">Siamese fighting fish</name>
    <dbReference type="NCBI Taxonomy" id="158456"/>
    <lineage>
        <taxon>Eukaryota</taxon>
        <taxon>Metazoa</taxon>
        <taxon>Chordata</taxon>
        <taxon>Craniata</taxon>
        <taxon>Vertebrata</taxon>
        <taxon>Euteleostomi</taxon>
        <taxon>Actinopterygii</taxon>
        <taxon>Neopterygii</taxon>
        <taxon>Teleostei</taxon>
        <taxon>Neoteleostei</taxon>
        <taxon>Acanthomorphata</taxon>
        <taxon>Anabantaria</taxon>
        <taxon>Anabantiformes</taxon>
        <taxon>Anabantoidei</taxon>
        <taxon>Osphronemidae</taxon>
        <taxon>Betta</taxon>
    </lineage>
</organism>
<proteinExistence type="predicted"/>
<evidence type="ECO:0000256" key="4">
    <source>
        <dbReference type="ARBA" id="ARBA00023069"/>
    </source>
</evidence>
<keyword evidence="6" id="KW-0966">Cell projection</keyword>
<evidence type="ECO:0000256" key="6">
    <source>
        <dbReference type="ARBA" id="ARBA00023273"/>
    </source>
</evidence>
<keyword evidence="4" id="KW-0969">Cilium</keyword>
<dbReference type="InParanoid" id="A0A6P7MHL8"/>
<gene>
    <name evidence="11" type="primary">cfap107</name>
</gene>
<protein>
    <submittedName>
        <fullName evidence="11">Cilia- and flagella-associated protein 107</fullName>
    </submittedName>
</protein>
<dbReference type="GO" id="GO:0005879">
    <property type="term" value="C:axonemal microtubule"/>
    <property type="evidence" value="ECO:0007669"/>
    <property type="project" value="TreeGrafter"/>
</dbReference>
<dbReference type="PANTHER" id="PTHR31180">
    <property type="entry name" value="CILIA- AND FLAGELLA-ASSOCIATED PROTEIN 107-RELATED"/>
    <property type="match status" value="1"/>
</dbReference>
<evidence type="ECO:0000256" key="1">
    <source>
        <dbReference type="ARBA" id="ARBA00004611"/>
    </source>
</evidence>
<evidence type="ECO:0000256" key="8">
    <source>
        <dbReference type="ARBA" id="ARBA00046435"/>
    </source>
</evidence>
<feature type="region of interest" description="Disordered" evidence="9">
    <location>
        <begin position="35"/>
        <end position="61"/>
    </location>
</feature>
<sequence>MNQDKWAQPGWRIEQKYASKVLLGNWAEDRLQFSREPRAASSTNRADYRPHWDFKPDTSERRSALLRAEGLPSKLLFAHGGAPSTRRLMTHYEQSFGPNRTSALPNLRCWRPDSSARQPERSHRPTSALPAVHEPPQSTEQRPPAPSVYRSEYQRHPLSAFCRRRAARAPRERSSHLHAANRDNKDLGLRWGPMLQVPDPCLGPAR</sequence>
<name>A0A6P7MHL8_BETSP</name>
<dbReference type="PANTHER" id="PTHR31180:SF2">
    <property type="entry name" value="CILIA- AND FLAGELLA-ASSOCIATED PROTEIN 107"/>
    <property type="match status" value="1"/>
</dbReference>
<dbReference type="Proteomes" id="UP000515150">
    <property type="component" value="Chromosome 5"/>
</dbReference>
<dbReference type="GeneID" id="114855339"/>
<dbReference type="GO" id="GO:0030317">
    <property type="term" value="P:flagellated sperm motility"/>
    <property type="evidence" value="ECO:0007669"/>
    <property type="project" value="InterPro"/>
</dbReference>
<evidence type="ECO:0000256" key="3">
    <source>
        <dbReference type="ARBA" id="ARBA00022846"/>
    </source>
</evidence>
<comment type="function">
    <text evidence="7">Microtubule inner protein (MIP) part of the dynein-decorated doublet microtubules (DMTs) in cilia axoneme, which is required for motile cilia beating.</text>
</comment>
<feature type="compositionally biased region" description="Basic and acidic residues" evidence="9">
    <location>
        <begin position="169"/>
        <end position="188"/>
    </location>
</feature>
<dbReference type="OrthoDB" id="8185227at2759"/>
<evidence type="ECO:0000313" key="11">
    <source>
        <dbReference type="RefSeq" id="XP_029006311.1"/>
    </source>
</evidence>
<dbReference type="CTD" id="93190"/>
<reference evidence="11" key="1">
    <citation type="submission" date="2025-08" db="UniProtKB">
        <authorList>
            <consortium name="RefSeq"/>
        </authorList>
    </citation>
    <scope>IDENTIFICATION</scope>
</reference>
<evidence type="ECO:0000256" key="7">
    <source>
        <dbReference type="ARBA" id="ARBA00035003"/>
    </source>
</evidence>
<keyword evidence="3 11" id="KW-0282">Flagellum</keyword>
<keyword evidence="10" id="KW-1185">Reference proteome</keyword>
<dbReference type="RefSeq" id="XP_029006311.1">
    <property type="nucleotide sequence ID" value="XM_029150478.3"/>
</dbReference>
<accession>A0A6P7MHL8</accession>
<evidence type="ECO:0000313" key="10">
    <source>
        <dbReference type="Proteomes" id="UP000515150"/>
    </source>
</evidence>
<dbReference type="FunCoup" id="A0A6P7MHL8">
    <property type="interactions" value="572"/>
</dbReference>
<evidence type="ECO:0000256" key="2">
    <source>
        <dbReference type="ARBA" id="ARBA00022490"/>
    </source>
</evidence>